<dbReference type="EMBL" id="GL833132">
    <property type="protein sequence ID" value="EGB07150.1"/>
    <property type="molecule type" value="Genomic_DNA"/>
</dbReference>
<dbReference type="Gene3D" id="3.30.379.10">
    <property type="entry name" value="Chitobiase/beta-hexosaminidase domain 2-like"/>
    <property type="match status" value="1"/>
</dbReference>
<keyword evidence="5" id="KW-0325">Glycoprotein</keyword>
<dbReference type="InterPro" id="IPR015883">
    <property type="entry name" value="Glyco_hydro_20_cat"/>
</dbReference>
<dbReference type="Proteomes" id="UP000002729">
    <property type="component" value="Unassembled WGS sequence"/>
</dbReference>
<dbReference type="PANTHER" id="PTHR22600">
    <property type="entry name" value="BETA-HEXOSAMINIDASE"/>
    <property type="match status" value="1"/>
</dbReference>
<dbReference type="Pfam" id="PF00728">
    <property type="entry name" value="Glyco_hydro_20"/>
    <property type="match status" value="1"/>
</dbReference>
<feature type="chain" id="PRO_5012700396" description="beta-N-acetylhexosaminidase" evidence="7">
    <location>
        <begin position="16"/>
        <end position="291"/>
    </location>
</feature>
<dbReference type="Pfam" id="PF14845">
    <property type="entry name" value="Glycohydro_20b2"/>
    <property type="match status" value="1"/>
</dbReference>
<feature type="domain" description="Beta-hexosaminidase eukaryotic type N-terminal" evidence="9">
    <location>
        <begin position="18"/>
        <end position="128"/>
    </location>
</feature>
<keyword evidence="4" id="KW-0378">Hydrolase</keyword>
<dbReference type="GO" id="GO:0016020">
    <property type="term" value="C:membrane"/>
    <property type="evidence" value="ECO:0007669"/>
    <property type="project" value="TreeGrafter"/>
</dbReference>
<keyword evidence="11" id="KW-1185">Reference proteome</keyword>
<evidence type="ECO:0000256" key="5">
    <source>
        <dbReference type="ARBA" id="ARBA00023180"/>
    </source>
</evidence>
<gene>
    <name evidence="10" type="ORF">AURANDRAFT_65096</name>
</gene>
<dbReference type="GO" id="GO:0005975">
    <property type="term" value="P:carbohydrate metabolic process"/>
    <property type="evidence" value="ECO:0007669"/>
    <property type="project" value="InterPro"/>
</dbReference>
<feature type="domain" description="Glycoside hydrolase family 20 catalytic" evidence="8">
    <location>
        <begin position="154"/>
        <end position="251"/>
    </location>
</feature>
<dbReference type="Gene3D" id="3.20.20.80">
    <property type="entry name" value="Glycosidases"/>
    <property type="match status" value="1"/>
</dbReference>
<dbReference type="SUPFAM" id="SSF51445">
    <property type="entry name" value="(Trans)glycosidases"/>
    <property type="match status" value="1"/>
</dbReference>
<evidence type="ECO:0000256" key="6">
    <source>
        <dbReference type="ARBA" id="ARBA00023295"/>
    </source>
</evidence>
<dbReference type="InterPro" id="IPR017853">
    <property type="entry name" value="GH"/>
</dbReference>
<evidence type="ECO:0000259" key="9">
    <source>
        <dbReference type="Pfam" id="PF14845"/>
    </source>
</evidence>
<evidence type="ECO:0000256" key="1">
    <source>
        <dbReference type="ARBA" id="ARBA00001231"/>
    </source>
</evidence>
<protein>
    <recommendedName>
        <fullName evidence="3">beta-N-acetylhexosaminidase</fullName>
        <ecNumber evidence="3">3.2.1.52</ecNumber>
    </recommendedName>
</protein>
<keyword evidence="6" id="KW-0326">Glycosidase</keyword>
<sequence length="291" mass="31831">MRVAAWLLLLLNARATTIWPAPAHMHAGSGIVAVSSDAEWRLSHPRCETLRAAVERYRALIFARGPRPVARGVRRIDVVVANASEAYPADWSAVDESYELSHAEDGAAVRARSRTVFGALRALETLSQAVIFGAFGSDGYFLPSPFKVRDAPRFAHRGLLVDAARHFLPPRLLERTVDAMSYTKLNVLHLHLSDHESFPLRLPGFPSLKPWSWREAYTVDDMARLVEYGRLRGVAVMAEADSPGHAAPSWCRGNASHLCVASCVAPDGGFKPPLRPGAETEALVDGSVLRP</sequence>
<accession>F0YCM8</accession>
<dbReference type="InterPro" id="IPR029019">
    <property type="entry name" value="HEX_eukaryotic_N"/>
</dbReference>
<dbReference type="PRINTS" id="PR00738">
    <property type="entry name" value="GLHYDRLASE20"/>
</dbReference>
<dbReference type="GO" id="GO:0030203">
    <property type="term" value="P:glycosaminoglycan metabolic process"/>
    <property type="evidence" value="ECO:0007669"/>
    <property type="project" value="TreeGrafter"/>
</dbReference>
<dbReference type="EC" id="3.2.1.52" evidence="3"/>
<dbReference type="RefSeq" id="XP_009038375.1">
    <property type="nucleotide sequence ID" value="XM_009040127.1"/>
</dbReference>
<dbReference type="eggNOG" id="KOG2499">
    <property type="taxonomic scope" value="Eukaryota"/>
</dbReference>
<proteinExistence type="inferred from homology"/>
<dbReference type="KEGG" id="aaf:AURANDRAFT_65096"/>
<evidence type="ECO:0000313" key="10">
    <source>
        <dbReference type="EMBL" id="EGB07150.1"/>
    </source>
</evidence>
<evidence type="ECO:0000256" key="7">
    <source>
        <dbReference type="SAM" id="SignalP"/>
    </source>
</evidence>
<dbReference type="InterPro" id="IPR029018">
    <property type="entry name" value="Hex-like_dom2"/>
</dbReference>
<dbReference type="GeneID" id="20225160"/>
<dbReference type="SUPFAM" id="SSF55545">
    <property type="entry name" value="beta-N-acetylhexosaminidase-like domain"/>
    <property type="match status" value="1"/>
</dbReference>
<keyword evidence="7" id="KW-0732">Signal</keyword>
<dbReference type="InterPro" id="IPR025705">
    <property type="entry name" value="Beta_hexosaminidase_sua/sub"/>
</dbReference>
<organism evidence="11">
    <name type="scientific">Aureococcus anophagefferens</name>
    <name type="common">Harmful bloom alga</name>
    <dbReference type="NCBI Taxonomy" id="44056"/>
    <lineage>
        <taxon>Eukaryota</taxon>
        <taxon>Sar</taxon>
        <taxon>Stramenopiles</taxon>
        <taxon>Ochrophyta</taxon>
        <taxon>Pelagophyceae</taxon>
        <taxon>Pelagomonadales</taxon>
        <taxon>Pelagomonadaceae</taxon>
        <taxon>Aureococcus</taxon>
    </lineage>
</organism>
<evidence type="ECO:0000256" key="4">
    <source>
        <dbReference type="ARBA" id="ARBA00022801"/>
    </source>
</evidence>
<feature type="signal peptide" evidence="7">
    <location>
        <begin position="1"/>
        <end position="15"/>
    </location>
</feature>
<comment type="similarity">
    <text evidence="2">Belongs to the glycosyl hydrolase 20 family.</text>
</comment>
<evidence type="ECO:0000256" key="3">
    <source>
        <dbReference type="ARBA" id="ARBA00012663"/>
    </source>
</evidence>
<comment type="catalytic activity">
    <reaction evidence="1">
        <text>Hydrolysis of terminal non-reducing N-acetyl-D-hexosamine residues in N-acetyl-beta-D-hexosaminides.</text>
        <dbReference type="EC" id="3.2.1.52"/>
    </reaction>
</comment>
<evidence type="ECO:0000256" key="2">
    <source>
        <dbReference type="ARBA" id="ARBA00006285"/>
    </source>
</evidence>
<evidence type="ECO:0000313" key="11">
    <source>
        <dbReference type="Proteomes" id="UP000002729"/>
    </source>
</evidence>
<dbReference type="PANTHER" id="PTHR22600:SF21">
    <property type="entry name" value="BETA-HEXOSAMINIDASE A"/>
    <property type="match status" value="1"/>
</dbReference>
<dbReference type="InParanoid" id="F0YCM8"/>
<name>F0YCM8_AURAN</name>
<dbReference type="AlphaFoldDB" id="F0YCM8"/>
<reference evidence="10 11" key="1">
    <citation type="journal article" date="2011" name="Proc. Natl. Acad. Sci. U.S.A.">
        <title>Niche of harmful alga Aureococcus anophagefferens revealed through ecogenomics.</title>
        <authorList>
            <person name="Gobler C.J."/>
            <person name="Berry D.L."/>
            <person name="Dyhrman S.T."/>
            <person name="Wilhelm S.W."/>
            <person name="Salamov A."/>
            <person name="Lobanov A.V."/>
            <person name="Zhang Y."/>
            <person name="Collier J.L."/>
            <person name="Wurch L.L."/>
            <person name="Kustka A.B."/>
            <person name="Dill B.D."/>
            <person name="Shah M."/>
            <person name="VerBerkmoes N.C."/>
            <person name="Kuo A."/>
            <person name="Terry A."/>
            <person name="Pangilinan J."/>
            <person name="Lindquist E.A."/>
            <person name="Lucas S."/>
            <person name="Paulsen I.T."/>
            <person name="Hattenrath-Lehmann T.K."/>
            <person name="Talmage S.C."/>
            <person name="Walker E.A."/>
            <person name="Koch F."/>
            <person name="Burson A.M."/>
            <person name="Marcoval M.A."/>
            <person name="Tang Y.Z."/>
            <person name="Lecleir G.R."/>
            <person name="Coyne K.J."/>
            <person name="Berg G.M."/>
            <person name="Bertrand E.M."/>
            <person name="Saito M.A."/>
            <person name="Gladyshev V.N."/>
            <person name="Grigoriev I.V."/>
        </authorList>
    </citation>
    <scope>NUCLEOTIDE SEQUENCE [LARGE SCALE GENOMIC DNA]</scope>
    <source>
        <strain evidence="11">CCMP 1984</strain>
    </source>
</reference>
<dbReference type="OrthoDB" id="428480at2759"/>
<evidence type="ECO:0000259" key="8">
    <source>
        <dbReference type="Pfam" id="PF00728"/>
    </source>
</evidence>
<dbReference type="GO" id="GO:0004563">
    <property type="term" value="F:beta-N-acetylhexosaminidase activity"/>
    <property type="evidence" value="ECO:0007669"/>
    <property type="project" value="UniProtKB-EC"/>
</dbReference>